<evidence type="ECO:0000313" key="2">
    <source>
        <dbReference type="EMBL" id="TCV93760.1"/>
    </source>
</evidence>
<organism evidence="2 3">
    <name type="scientific">Longibaculum muris</name>
    <dbReference type="NCBI Taxonomy" id="1796628"/>
    <lineage>
        <taxon>Bacteria</taxon>
        <taxon>Bacillati</taxon>
        <taxon>Bacillota</taxon>
        <taxon>Erysipelotrichia</taxon>
        <taxon>Erysipelotrichales</taxon>
        <taxon>Coprobacillaceae</taxon>
        <taxon>Longibaculum</taxon>
    </lineage>
</organism>
<dbReference type="Proteomes" id="UP000295515">
    <property type="component" value="Unassembled WGS sequence"/>
</dbReference>
<gene>
    <name evidence="2" type="ORF">EDD60_1221</name>
</gene>
<dbReference type="InterPro" id="IPR025587">
    <property type="entry name" value="DUF4351"/>
</dbReference>
<protein>
    <submittedName>
        <fullName evidence="2">Uncharacterized protein DUF4351</fullName>
    </submittedName>
</protein>
<sequence>IDVDLFQDEDNRALIQGIQMFYRWNGKEEIKLEVKKEVAILIASIVNSKKFLKIIKEQEGEKVVMCTSLDLFAKRNRKAGFNEGKSVGKKVGLDIGKREGRNEGKKTMLIELLKTKIGYLSKETIQLIRSCNRKELEQLTKQFVMINNQEDILEILKNCLN</sequence>
<dbReference type="EMBL" id="SMCQ01000022">
    <property type="protein sequence ID" value="TCV93760.1"/>
    <property type="molecule type" value="Genomic_DNA"/>
</dbReference>
<evidence type="ECO:0000259" key="1">
    <source>
        <dbReference type="Pfam" id="PF14261"/>
    </source>
</evidence>
<reference evidence="2 3" key="1">
    <citation type="submission" date="2019-03" db="EMBL/GenBank/DDBJ databases">
        <title>Genomic Encyclopedia of Type Strains, Phase IV (KMG-IV): sequencing the most valuable type-strain genomes for metagenomic binning, comparative biology and taxonomic classification.</title>
        <authorList>
            <person name="Goeker M."/>
        </authorList>
    </citation>
    <scope>NUCLEOTIDE SEQUENCE [LARGE SCALE GENOMIC DNA]</scope>
    <source>
        <strain evidence="2 3">DSM 29487</strain>
    </source>
</reference>
<keyword evidence="3" id="KW-1185">Reference proteome</keyword>
<comment type="caution">
    <text evidence="2">The sequence shown here is derived from an EMBL/GenBank/DDBJ whole genome shotgun (WGS) entry which is preliminary data.</text>
</comment>
<proteinExistence type="predicted"/>
<name>A0A4R3YN48_9FIRM</name>
<dbReference type="Pfam" id="PF14261">
    <property type="entry name" value="DUF4351"/>
    <property type="match status" value="1"/>
</dbReference>
<feature type="domain" description="DUF4351" evidence="1">
    <location>
        <begin position="98"/>
        <end position="152"/>
    </location>
</feature>
<dbReference type="GeneID" id="98916257"/>
<evidence type="ECO:0000313" key="3">
    <source>
        <dbReference type="Proteomes" id="UP000295515"/>
    </source>
</evidence>
<dbReference type="RefSeq" id="WP_132226470.1">
    <property type="nucleotide sequence ID" value="NZ_SMCQ01000022.1"/>
</dbReference>
<accession>A0A4R3YN48</accession>
<feature type="non-terminal residue" evidence="2">
    <location>
        <position position="1"/>
    </location>
</feature>
<dbReference type="AlphaFoldDB" id="A0A4R3YN48"/>